<dbReference type="GeneID" id="25792370"/>
<evidence type="ECO:0000313" key="4">
    <source>
        <dbReference type="Proteomes" id="UP000007115"/>
    </source>
</evidence>
<dbReference type="InterPro" id="IPR050300">
    <property type="entry name" value="GDXG_lipolytic_enzyme"/>
</dbReference>
<dbReference type="PANTHER" id="PTHR48081">
    <property type="entry name" value="AB HYDROLASE SUPERFAMILY PROTEIN C4A8.06C"/>
    <property type="match status" value="1"/>
</dbReference>
<dbReference type="Pfam" id="PF07859">
    <property type="entry name" value="Abhydrolase_3"/>
    <property type="match status" value="1"/>
</dbReference>
<dbReference type="InterPro" id="IPR029058">
    <property type="entry name" value="AB_hydrolase_fold"/>
</dbReference>
<organism evidence="3 4">
    <name type="scientific">Hypocrea virens (strain Gv29-8 / FGSC 10586)</name>
    <name type="common">Gliocladium virens</name>
    <name type="synonym">Trichoderma virens</name>
    <dbReference type="NCBI Taxonomy" id="413071"/>
    <lineage>
        <taxon>Eukaryota</taxon>
        <taxon>Fungi</taxon>
        <taxon>Dikarya</taxon>
        <taxon>Ascomycota</taxon>
        <taxon>Pezizomycotina</taxon>
        <taxon>Sordariomycetes</taxon>
        <taxon>Hypocreomycetidae</taxon>
        <taxon>Hypocreales</taxon>
        <taxon>Hypocreaceae</taxon>
        <taxon>Trichoderma</taxon>
    </lineage>
</organism>
<dbReference type="OrthoDB" id="2152029at2759"/>
<dbReference type="EMBL" id="ABDF02000078">
    <property type="protein sequence ID" value="EHK20674.1"/>
    <property type="molecule type" value="Genomic_DNA"/>
</dbReference>
<dbReference type="VEuPathDB" id="FungiDB:TRIVIDRAFT_231026"/>
<evidence type="ECO:0000313" key="3">
    <source>
        <dbReference type="EMBL" id="EHK20674.1"/>
    </source>
</evidence>
<protein>
    <recommendedName>
        <fullName evidence="2">Alpha/beta hydrolase fold-3 domain-containing protein</fullName>
    </recommendedName>
</protein>
<dbReference type="HOGENOM" id="CLU_042179_1_1_1"/>
<comment type="caution">
    <text evidence="3">The sequence shown here is derived from an EMBL/GenBank/DDBJ whole genome shotgun (WGS) entry which is preliminary data.</text>
</comment>
<feature type="domain" description="Alpha/beta hydrolase fold-3" evidence="2">
    <location>
        <begin position="45"/>
        <end position="267"/>
    </location>
</feature>
<keyword evidence="4" id="KW-1185">Reference proteome</keyword>
<evidence type="ECO:0000256" key="1">
    <source>
        <dbReference type="ARBA" id="ARBA00022801"/>
    </source>
</evidence>
<evidence type="ECO:0000259" key="2">
    <source>
        <dbReference type="Pfam" id="PF07859"/>
    </source>
</evidence>
<dbReference type="GO" id="GO:0016787">
    <property type="term" value="F:hydrolase activity"/>
    <property type="evidence" value="ECO:0007669"/>
    <property type="project" value="UniProtKB-KW"/>
</dbReference>
<keyword evidence="1" id="KW-0378">Hydrolase</keyword>
<proteinExistence type="predicted"/>
<dbReference type="STRING" id="413071.G9MXR3"/>
<accession>G9MXR3</accession>
<dbReference type="AlphaFoldDB" id="G9MXR3"/>
<dbReference type="Gene3D" id="3.40.50.1820">
    <property type="entry name" value="alpha/beta hydrolase"/>
    <property type="match status" value="1"/>
</dbReference>
<dbReference type="PANTHER" id="PTHR48081:SF31">
    <property type="entry name" value="STERYL ACETYL HYDROLASE MUG81-RELATED"/>
    <property type="match status" value="1"/>
</dbReference>
<reference evidence="3 4" key="1">
    <citation type="journal article" date="2011" name="Genome Biol.">
        <title>Comparative genome sequence analysis underscores mycoparasitism as the ancestral life style of Trichoderma.</title>
        <authorList>
            <person name="Kubicek C.P."/>
            <person name="Herrera-Estrella A."/>
            <person name="Seidl-Seiboth V."/>
            <person name="Martinez D.A."/>
            <person name="Druzhinina I.S."/>
            <person name="Thon M."/>
            <person name="Zeilinger S."/>
            <person name="Casas-Flores S."/>
            <person name="Horwitz B.A."/>
            <person name="Mukherjee P.K."/>
            <person name="Mukherjee M."/>
            <person name="Kredics L."/>
            <person name="Alcaraz L.D."/>
            <person name="Aerts A."/>
            <person name="Antal Z."/>
            <person name="Atanasova L."/>
            <person name="Cervantes-Badillo M.G."/>
            <person name="Challacombe J."/>
            <person name="Chertkov O."/>
            <person name="McCluskey K."/>
            <person name="Coulpier F."/>
            <person name="Deshpande N."/>
            <person name="von Doehren H."/>
            <person name="Ebbole D.J."/>
            <person name="Esquivel-Naranjo E.U."/>
            <person name="Fekete E."/>
            <person name="Flipphi M."/>
            <person name="Glaser F."/>
            <person name="Gomez-Rodriguez E.Y."/>
            <person name="Gruber S."/>
            <person name="Han C."/>
            <person name="Henrissat B."/>
            <person name="Hermosa R."/>
            <person name="Hernandez-Onate M."/>
            <person name="Karaffa L."/>
            <person name="Kosti I."/>
            <person name="Le Crom S."/>
            <person name="Lindquist E."/>
            <person name="Lucas S."/>
            <person name="Luebeck M."/>
            <person name="Luebeck P.S."/>
            <person name="Margeot A."/>
            <person name="Metz B."/>
            <person name="Misra M."/>
            <person name="Nevalainen H."/>
            <person name="Omann M."/>
            <person name="Packer N."/>
            <person name="Perrone G."/>
            <person name="Uresti-Rivera E.E."/>
            <person name="Salamov A."/>
            <person name="Schmoll M."/>
            <person name="Seiboth B."/>
            <person name="Shapiro H."/>
            <person name="Sukno S."/>
            <person name="Tamayo-Ramos J.A."/>
            <person name="Tisch D."/>
            <person name="Wiest A."/>
            <person name="Wilkinson H.H."/>
            <person name="Zhang M."/>
            <person name="Coutinho P.M."/>
            <person name="Kenerley C.M."/>
            <person name="Monte E."/>
            <person name="Baker S.E."/>
            <person name="Grigoriev I.V."/>
        </authorList>
    </citation>
    <scope>NUCLEOTIDE SEQUENCE [LARGE SCALE GENOMIC DNA]</scope>
    <source>
        <strain evidence="4">Gv29-8 / FGSC 10586</strain>
    </source>
</reference>
<dbReference type="InParanoid" id="G9MXR3"/>
<dbReference type="RefSeq" id="XP_013954869.1">
    <property type="nucleotide sequence ID" value="XM_014099394.1"/>
</dbReference>
<dbReference type="Proteomes" id="UP000007115">
    <property type="component" value="Unassembled WGS sequence"/>
</dbReference>
<dbReference type="InterPro" id="IPR013094">
    <property type="entry name" value="AB_hydrolase_3"/>
</dbReference>
<gene>
    <name evidence="3" type="ORF">TRIVIDRAFT_231026</name>
</gene>
<name>G9MXR3_HYPVG</name>
<dbReference type="SUPFAM" id="SSF53474">
    <property type="entry name" value="alpha/beta-Hydrolases"/>
    <property type="match status" value="1"/>
</dbReference>
<sequence length="292" mass="31599">MSVTTAQRYSELAKSQNEPELIEHLPSGGSVGWFGSKSAKKVLAYIPGGGLVTYASGAQIQMAYDAYKTALAAAGNVALAILSYDICAVAEYPSQLCQTVSFVESLMKDHDPEDIDLFGESAGGMLIISMLLHVSHNHPKVPSLTMPVGRKFHRALLISPGGPVKTSASSMTGNDGKDGLTTATLSALWAMIEANHDPEVDLVNPWLTPTLKMFETWYENWPIGEISIIIGDDEILRDDIIQVANVIKGKHSAEVDVHVYPKSGHCAIVGEIMRQAPLSEYSLAVYEWAKKI</sequence>